<name>A0ABD1DFJ7_CULPP</name>
<feature type="transmembrane region" description="Helical" evidence="17">
    <location>
        <begin position="149"/>
        <end position="173"/>
    </location>
</feature>
<evidence type="ECO:0000256" key="10">
    <source>
        <dbReference type="ARBA" id="ARBA00022989"/>
    </source>
</evidence>
<feature type="transmembrane region" description="Helical" evidence="17">
    <location>
        <begin position="127"/>
        <end position="143"/>
    </location>
</feature>
<evidence type="ECO:0000256" key="14">
    <source>
        <dbReference type="ARBA" id="ARBA00038540"/>
    </source>
</evidence>
<comment type="subcellular location">
    <subcellularLocation>
        <location evidence="3">Endoplasmic reticulum membrane</location>
        <topology evidence="3">Multi-pass membrane protein</topology>
    </subcellularLocation>
    <subcellularLocation>
        <location evidence="2">Mitochondrion outer membrane</location>
    </subcellularLocation>
</comment>
<feature type="non-terminal residue" evidence="18">
    <location>
        <position position="206"/>
    </location>
</feature>
<dbReference type="FunFam" id="1.20.120.550:FF:000002">
    <property type="entry name" value="Microsomal glutathione S-transferase 1"/>
    <property type="match status" value="1"/>
</dbReference>
<dbReference type="GO" id="GO:0005789">
    <property type="term" value="C:endoplasmic reticulum membrane"/>
    <property type="evidence" value="ECO:0007669"/>
    <property type="project" value="UniProtKB-SubCell"/>
</dbReference>
<evidence type="ECO:0000256" key="13">
    <source>
        <dbReference type="ARBA" id="ARBA00023136"/>
    </source>
</evidence>
<comment type="catalytic activity">
    <reaction evidence="16">
        <text>RX + glutathione = an S-substituted glutathione + a halide anion + H(+)</text>
        <dbReference type="Rhea" id="RHEA:16437"/>
        <dbReference type="ChEBI" id="CHEBI:15378"/>
        <dbReference type="ChEBI" id="CHEBI:16042"/>
        <dbReference type="ChEBI" id="CHEBI:17792"/>
        <dbReference type="ChEBI" id="CHEBI:57925"/>
        <dbReference type="ChEBI" id="CHEBI:90779"/>
        <dbReference type="EC" id="2.5.1.18"/>
    </reaction>
    <physiologicalReaction direction="left-to-right" evidence="16">
        <dbReference type="Rhea" id="RHEA:16438"/>
    </physiologicalReaction>
</comment>
<feature type="transmembrane region" description="Helical" evidence="17">
    <location>
        <begin position="68"/>
        <end position="86"/>
    </location>
</feature>
<dbReference type="AlphaFoldDB" id="A0ABD1DFJ7"/>
<evidence type="ECO:0000256" key="15">
    <source>
        <dbReference type="ARBA" id="ARBA00039397"/>
    </source>
</evidence>
<evidence type="ECO:0000256" key="5">
    <source>
        <dbReference type="ARBA" id="ARBA00012452"/>
    </source>
</evidence>
<evidence type="ECO:0000256" key="16">
    <source>
        <dbReference type="ARBA" id="ARBA00049385"/>
    </source>
</evidence>
<organism evidence="18 19">
    <name type="scientific">Culex pipiens pipiens</name>
    <name type="common">Northern house mosquito</name>
    <dbReference type="NCBI Taxonomy" id="38569"/>
    <lineage>
        <taxon>Eukaryota</taxon>
        <taxon>Metazoa</taxon>
        <taxon>Ecdysozoa</taxon>
        <taxon>Arthropoda</taxon>
        <taxon>Hexapoda</taxon>
        <taxon>Insecta</taxon>
        <taxon>Pterygota</taxon>
        <taxon>Neoptera</taxon>
        <taxon>Endopterygota</taxon>
        <taxon>Diptera</taxon>
        <taxon>Nematocera</taxon>
        <taxon>Culicoidea</taxon>
        <taxon>Culicidae</taxon>
        <taxon>Culicinae</taxon>
        <taxon>Culicini</taxon>
        <taxon>Culex</taxon>
        <taxon>Culex</taxon>
    </lineage>
</organism>
<evidence type="ECO:0000313" key="19">
    <source>
        <dbReference type="Proteomes" id="UP001562425"/>
    </source>
</evidence>
<evidence type="ECO:0000256" key="1">
    <source>
        <dbReference type="ARBA" id="ARBA00003701"/>
    </source>
</evidence>
<evidence type="ECO:0000256" key="7">
    <source>
        <dbReference type="ARBA" id="ARBA00022692"/>
    </source>
</evidence>
<comment type="similarity">
    <text evidence="4">Belongs to the MAPEG family.</text>
</comment>
<dbReference type="Gene3D" id="1.20.120.550">
    <property type="entry name" value="Membrane associated eicosanoid/glutathione metabolism-like domain"/>
    <property type="match status" value="1"/>
</dbReference>
<sequence length="206" mass="23188">MSLRKDLAAYDFNIRILEDTPRGNVWIYTVSTPLATTNSVQSLPNVHSVTTAMTTLFDAIDPRSFRSYVFWSAVLVFKMLMMSYLTGRKRFGKKVFANPEDAAMTGANGVRTDPEVERVRRAHQNDVENIPLFVAIGFLYLLTGPDVTLAVTLFRLVGIARIVHTLVYAVVVVRQPARMVAWFLAYIPTIYMTLATVVNFCCDPKN</sequence>
<dbReference type="GO" id="GO:0004364">
    <property type="term" value="F:glutathione transferase activity"/>
    <property type="evidence" value="ECO:0007669"/>
    <property type="project" value="UniProtKB-EC"/>
</dbReference>
<dbReference type="PANTHER" id="PTHR10689">
    <property type="entry name" value="MICROSOMAL GLUTATHIONE S-TRANSFERASE 1"/>
    <property type="match status" value="1"/>
</dbReference>
<evidence type="ECO:0000256" key="9">
    <source>
        <dbReference type="ARBA" id="ARBA00022824"/>
    </source>
</evidence>
<evidence type="ECO:0000256" key="2">
    <source>
        <dbReference type="ARBA" id="ARBA00004294"/>
    </source>
</evidence>
<evidence type="ECO:0000256" key="3">
    <source>
        <dbReference type="ARBA" id="ARBA00004477"/>
    </source>
</evidence>
<dbReference type="InterPro" id="IPR040162">
    <property type="entry name" value="MGST1-like"/>
</dbReference>
<comment type="caution">
    <text evidence="18">The sequence shown here is derived from an EMBL/GenBank/DDBJ whole genome shotgun (WGS) entry which is preliminary data.</text>
</comment>
<keyword evidence="11" id="KW-0007">Acetylation</keyword>
<dbReference type="InterPro" id="IPR001129">
    <property type="entry name" value="Membr-assoc_MAPEG"/>
</dbReference>
<dbReference type="SUPFAM" id="SSF161084">
    <property type="entry name" value="MAPEG domain-like"/>
    <property type="match status" value="1"/>
</dbReference>
<gene>
    <name evidence="18" type="ORF">pipiens_000217</name>
</gene>
<reference evidence="18 19" key="1">
    <citation type="submission" date="2024-05" db="EMBL/GenBank/DDBJ databases">
        <title>Culex pipiens pipiens assembly and annotation.</title>
        <authorList>
            <person name="Alout H."/>
            <person name="Durand T."/>
        </authorList>
    </citation>
    <scope>NUCLEOTIDE SEQUENCE [LARGE SCALE GENOMIC DNA]</scope>
    <source>
        <strain evidence="18">HA-2024</strain>
        <tissue evidence="18">Whole body</tissue>
    </source>
</reference>
<evidence type="ECO:0000256" key="12">
    <source>
        <dbReference type="ARBA" id="ARBA00023128"/>
    </source>
</evidence>
<dbReference type="EC" id="2.5.1.18" evidence="5"/>
<keyword evidence="10 17" id="KW-1133">Transmembrane helix</keyword>
<dbReference type="GO" id="GO:0005741">
    <property type="term" value="C:mitochondrial outer membrane"/>
    <property type="evidence" value="ECO:0007669"/>
    <property type="project" value="UniProtKB-SubCell"/>
</dbReference>
<dbReference type="PANTHER" id="PTHR10689:SF6">
    <property type="entry name" value="MICROSOMAL GLUTATHIONE S-TRANSFERASE 1"/>
    <property type="match status" value="1"/>
</dbReference>
<comment type="subunit">
    <text evidence="14">Homotrimer; The trimer binds only one molecule of glutathione.</text>
</comment>
<keyword evidence="8" id="KW-1000">Mitochondrion outer membrane</keyword>
<dbReference type="InterPro" id="IPR023352">
    <property type="entry name" value="MAPEG-like_dom_sf"/>
</dbReference>
<evidence type="ECO:0000256" key="8">
    <source>
        <dbReference type="ARBA" id="ARBA00022787"/>
    </source>
</evidence>
<feature type="transmembrane region" description="Helical" evidence="17">
    <location>
        <begin position="180"/>
        <end position="200"/>
    </location>
</feature>
<evidence type="ECO:0000256" key="6">
    <source>
        <dbReference type="ARBA" id="ARBA00022679"/>
    </source>
</evidence>
<dbReference type="Proteomes" id="UP001562425">
    <property type="component" value="Unassembled WGS sequence"/>
</dbReference>
<evidence type="ECO:0000256" key="11">
    <source>
        <dbReference type="ARBA" id="ARBA00022990"/>
    </source>
</evidence>
<dbReference type="Pfam" id="PF01124">
    <property type="entry name" value="MAPEG"/>
    <property type="match status" value="1"/>
</dbReference>
<proteinExistence type="inferred from homology"/>
<protein>
    <recommendedName>
        <fullName evidence="15">Microsomal glutathione S-transferase 1</fullName>
        <ecNumber evidence="5">2.5.1.18</ecNumber>
    </recommendedName>
</protein>
<evidence type="ECO:0000256" key="4">
    <source>
        <dbReference type="ARBA" id="ARBA00010459"/>
    </source>
</evidence>
<accession>A0ABD1DFJ7</accession>
<keyword evidence="13 17" id="KW-0472">Membrane</keyword>
<keyword evidence="12" id="KW-0496">Mitochondrion</keyword>
<evidence type="ECO:0000256" key="17">
    <source>
        <dbReference type="SAM" id="Phobius"/>
    </source>
</evidence>
<evidence type="ECO:0000313" key="18">
    <source>
        <dbReference type="EMBL" id="KAL1398338.1"/>
    </source>
</evidence>
<dbReference type="EMBL" id="JBEHCU010005929">
    <property type="protein sequence ID" value="KAL1398338.1"/>
    <property type="molecule type" value="Genomic_DNA"/>
</dbReference>
<keyword evidence="6" id="KW-0808">Transferase</keyword>
<comment type="function">
    <text evidence="1">Conjugation of reduced glutathione to a wide number of exogenous and endogenous hydrophobic electrophiles.</text>
</comment>
<keyword evidence="9" id="KW-0256">Endoplasmic reticulum</keyword>
<keyword evidence="19" id="KW-1185">Reference proteome</keyword>
<keyword evidence="7 17" id="KW-0812">Transmembrane</keyword>